<dbReference type="OrthoDB" id="5242506at2"/>
<dbReference type="Proteomes" id="UP000022835">
    <property type="component" value="Unassembled WGS sequence"/>
</dbReference>
<comment type="caution">
    <text evidence="2">The sequence shown here is derived from an EMBL/GenBank/DDBJ whole genome shotgun (WGS) entry which is preliminary data.</text>
</comment>
<organism evidence="2 3">
    <name type="scientific">Mycolicibacterium aromaticivorans JS19b1 = JCM 16368</name>
    <dbReference type="NCBI Taxonomy" id="1440774"/>
    <lineage>
        <taxon>Bacteria</taxon>
        <taxon>Bacillati</taxon>
        <taxon>Actinomycetota</taxon>
        <taxon>Actinomycetes</taxon>
        <taxon>Mycobacteriales</taxon>
        <taxon>Mycobacteriaceae</taxon>
        <taxon>Mycolicibacterium</taxon>
    </lineage>
</organism>
<dbReference type="PROSITE" id="PS51819">
    <property type="entry name" value="VOC"/>
    <property type="match status" value="1"/>
</dbReference>
<name>A0A064CHU5_9MYCO</name>
<gene>
    <name evidence="2" type="ORF">Y900_005055</name>
</gene>
<dbReference type="InterPro" id="IPR029068">
    <property type="entry name" value="Glyas_Bleomycin-R_OHBP_Dase"/>
</dbReference>
<evidence type="ECO:0000313" key="3">
    <source>
        <dbReference type="Proteomes" id="UP000022835"/>
    </source>
</evidence>
<dbReference type="STRING" id="1440774.Y900_005055"/>
<evidence type="ECO:0000259" key="1">
    <source>
        <dbReference type="PROSITE" id="PS51819"/>
    </source>
</evidence>
<dbReference type="SUPFAM" id="SSF54593">
    <property type="entry name" value="Glyoxalase/Bleomycin resistance protein/Dihydroxybiphenyl dioxygenase"/>
    <property type="match status" value="1"/>
</dbReference>
<reference evidence="2" key="1">
    <citation type="submission" date="2014-05" db="EMBL/GenBank/DDBJ databases">
        <title>Genome sequence of Mycobacterium aromaticivorans strain JS19b1T (= DSM 45407T).</title>
        <authorList>
            <person name="Kwak Y."/>
            <person name="Park G.-S."/>
            <person name="Li Q.X."/>
            <person name="Lee S.-E."/>
            <person name="Shin J.-H."/>
        </authorList>
    </citation>
    <scope>NUCLEOTIDE SEQUENCE [LARGE SCALE GENOMIC DNA]</scope>
    <source>
        <strain evidence="2">JS19b1</strain>
    </source>
</reference>
<accession>A0A064CHU5</accession>
<dbReference type="RefSeq" id="WP_036339674.1">
    <property type="nucleotide sequence ID" value="NZ_JALN02000001.1"/>
</dbReference>
<dbReference type="PANTHER" id="PTHR35006">
    <property type="entry name" value="GLYOXALASE FAMILY PROTEIN (AFU_ORTHOLOGUE AFUA_5G14830)"/>
    <property type="match status" value="1"/>
</dbReference>
<sequence>MLGHLGINVTDLAAAKAYYDTLMPLLGFEPFLADHDQFAFRPAGGKPGTYLFFYPAGDPCPYSRDGAGLQHLAFMVKTRNAVNEIHRQVQQLGGQIVHEPQFFPQYPPPYFATFWLDPFGVLLEAVCHHDRS</sequence>
<protein>
    <submittedName>
        <fullName evidence="2">Extradiol dioxygenase</fullName>
    </submittedName>
</protein>
<dbReference type="Pfam" id="PF00903">
    <property type="entry name" value="Glyoxalase"/>
    <property type="match status" value="1"/>
</dbReference>
<dbReference type="PANTHER" id="PTHR35006:SF2">
    <property type="entry name" value="GLYOXALASE FAMILY PROTEIN (AFU_ORTHOLOGUE AFUA_5G14830)"/>
    <property type="match status" value="1"/>
</dbReference>
<keyword evidence="2" id="KW-0223">Dioxygenase</keyword>
<dbReference type="AlphaFoldDB" id="A0A064CHU5"/>
<keyword evidence="2" id="KW-0560">Oxidoreductase</keyword>
<dbReference type="EMBL" id="JALN02000001">
    <property type="protein sequence ID" value="KDE98327.1"/>
    <property type="molecule type" value="Genomic_DNA"/>
</dbReference>
<proteinExistence type="predicted"/>
<keyword evidence="3" id="KW-1185">Reference proteome</keyword>
<dbReference type="GO" id="GO:0051213">
    <property type="term" value="F:dioxygenase activity"/>
    <property type="evidence" value="ECO:0007669"/>
    <property type="project" value="UniProtKB-KW"/>
</dbReference>
<dbReference type="Gene3D" id="3.10.180.10">
    <property type="entry name" value="2,3-Dihydroxybiphenyl 1,2-Dioxygenase, domain 1"/>
    <property type="match status" value="1"/>
</dbReference>
<feature type="domain" description="VOC" evidence="1">
    <location>
        <begin position="1"/>
        <end position="128"/>
    </location>
</feature>
<dbReference type="InterPro" id="IPR004360">
    <property type="entry name" value="Glyas_Fos-R_dOase_dom"/>
</dbReference>
<evidence type="ECO:0000313" key="2">
    <source>
        <dbReference type="EMBL" id="KDE98327.1"/>
    </source>
</evidence>
<dbReference type="InterPro" id="IPR037523">
    <property type="entry name" value="VOC_core"/>
</dbReference>
<dbReference type="eggNOG" id="COG0346">
    <property type="taxonomic scope" value="Bacteria"/>
</dbReference>